<feature type="domain" description="Reverse transcriptase" evidence="2">
    <location>
        <begin position="616"/>
        <end position="898"/>
    </location>
</feature>
<dbReference type="InterPro" id="IPR000477">
    <property type="entry name" value="RT_dom"/>
</dbReference>
<feature type="region of interest" description="Disordered" evidence="1">
    <location>
        <begin position="1547"/>
        <end position="1586"/>
    </location>
</feature>
<dbReference type="Pfam" id="PF01612">
    <property type="entry name" value="DNA_pol_A_exo1"/>
    <property type="match status" value="1"/>
</dbReference>
<dbReference type="FunFam" id="3.30.420.10:FF:000114">
    <property type="entry name" value="Werner Syndrome-like exonuclease"/>
    <property type="match status" value="1"/>
</dbReference>
<keyword evidence="3" id="KW-0269">Exonuclease</keyword>
<reference evidence="3 4" key="1">
    <citation type="submission" date="2020-12" db="EMBL/GenBank/DDBJ databases">
        <title>Concerted genomic and epigenomic changes stabilize Arabidopsis allopolyploids.</title>
        <authorList>
            <person name="Chen Z."/>
        </authorList>
    </citation>
    <scope>NUCLEOTIDE SEQUENCE [LARGE SCALE GENOMIC DNA]</scope>
    <source>
        <strain evidence="3">As9502</strain>
        <tissue evidence="3">Leaf</tissue>
    </source>
</reference>
<dbReference type="Pfam" id="PF13456">
    <property type="entry name" value="RVT_3"/>
    <property type="match status" value="1"/>
</dbReference>
<comment type="caution">
    <text evidence="3">The sequence shown here is derived from an EMBL/GenBank/DDBJ whole genome shotgun (WGS) entry which is preliminary data.</text>
</comment>
<dbReference type="PROSITE" id="PS50878">
    <property type="entry name" value="RT_POL"/>
    <property type="match status" value="1"/>
</dbReference>
<keyword evidence="3" id="KW-0378">Hydrolase</keyword>
<dbReference type="CDD" id="cd01650">
    <property type="entry name" value="RT_nLTR_like"/>
    <property type="match status" value="1"/>
</dbReference>
<keyword evidence="3" id="KW-0540">Nuclease</keyword>
<dbReference type="GO" id="GO:0006139">
    <property type="term" value="P:nucleobase-containing compound metabolic process"/>
    <property type="evidence" value="ECO:0007669"/>
    <property type="project" value="InterPro"/>
</dbReference>
<dbReference type="PANTHER" id="PTHR33116:SF86">
    <property type="entry name" value="REVERSE TRANSCRIPTASE DOMAIN-CONTAINING PROTEIN"/>
    <property type="match status" value="1"/>
</dbReference>
<dbReference type="GO" id="GO:0008408">
    <property type="term" value="F:3'-5' exonuclease activity"/>
    <property type="evidence" value="ECO:0007669"/>
    <property type="project" value="InterPro"/>
</dbReference>
<dbReference type="GO" id="GO:0004523">
    <property type="term" value="F:RNA-DNA hybrid ribonuclease activity"/>
    <property type="evidence" value="ECO:0007669"/>
    <property type="project" value="InterPro"/>
</dbReference>
<evidence type="ECO:0000313" key="3">
    <source>
        <dbReference type="EMBL" id="KAG7547712.1"/>
    </source>
</evidence>
<feature type="compositionally biased region" description="Low complexity" evidence="1">
    <location>
        <begin position="1547"/>
        <end position="1559"/>
    </location>
</feature>
<evidence type="ECO:0000256" key="1">
    <source>
        <dbReference type="SAM" id="MobiDB-lite"/>
    </source>
</evidence>
<sequence length="1799" mass="205480">MSASISHQLLSWKQFRPRVKKKHQALPPFRQPRVFWRDLLIPLTCVMKYWRLFSLMKPSPDASRLRRITAREINGSRSNSFVVKKFWPCPIVFIFRVSSDPIKKLCSKPMVANPCVLICSFKERQGLISTAHPPSLTTDRCSVSVITELGAGADLTTRRLEEMCRMYSPGFLFLSETKNDRVHLQNMQVSLGFDSLQTVEPIGNSGGLALMYSKDYPVKLVFVSDRLIDIETIIDGNRVFITFVYGDPVVQYRELVWERLTRIAITRSDPWFMIGDFNEITGNYRKRRSESSFLPFRCMIENCGMIEVPSQGNLFSWVGRRSCGVMGRRVRRLIKSRLDRAMGNEEWHTIFSHTNVEYLKLWGSDHRPLLASIQNSPHRFVKNFIFDKRWIGKPGFKESVIQGWTFPSQEGVPLLQKVSSCRKTISIWKKSSSTNSEKLIIDLQNQIDQAQEDEAISAEDLLALKWKLCDAYREEEIFWRAKSRETWFQVGDKNTKYFHAITKQRRAKNKIIGLLNQDGMWVDREVDIEGLAVDYFRDIFTSSEPQDFHSALRDVPVLISEAMNQNLIKEISPEEVRRALFLLNPDKTPGPDGMTALFYQRFWVLTGPDLVKVVQDFHSSGSFDKRLNETNICLIPKTDRPRKMTEFRPISLCNVSYKVISKVLSSRLKKLLPELISETQSAFVSGRLITDNILIAQENFHALRTNPACKKKFMAIKTDMSKAYDRVEWSFLRALMLKMGFAQKWVDLISFCISSVSYKVLLNGAPRGSIKPTRGIRQGDPISPFLFILCTEALVANLREAEWHGRIQGLQISRASPSTSHLLFADDSLFFCKADPVQGGEIIKILRTYGEASGQQLNTTKSSVMFGHEVDNSTRNIIKETLGIHKDGGMGSYLGLPEQIHGSKIQVFSFVRDRLQKRLNTWSAKFLSKGGKEVLIKSVAQALPTYVMSCFLLPKAIRSKLSSAIANFWWKTNENSNGLHWIAWDKLCTPHSEGGLGFRTLEEFNLALLAKQLWRLIRYPNSLLSRVLRGRYYRFSDPLHIGNSNRPSYGWRSIMAAKPLLVSGLRRTIGSGMLTRVWEDPWIPTIPARPAKSILNIRDPHLYVNDLIDQTTKMWKLDRLQALIDPADIPLILGIRPSRTYLSDGFSWNHTKSGNYTVKSGYWAARVLSRPTCDLPFQGPGVSTLQAQVWKLKTTRKLMHFAWQCISGCLATSQRLVNRHIGTDKGCPRCGGEEESINHLLFECPPSRQVWALSPIPSAGHLFPRNSLFYNFDFLFWRGREFGIEEDVLELFPWILWYIWKSRNRFVFENIREPPLEILNLALKEASVWKQAFLNGMSNTEALDRTLLNLSPHPQTSECQVDASWHLEDTLSGHGWVLVDQDRILHLGLKSSRRSLSPLHAEVDSLLWAMECLISLGVTSGAFATDCSDMISLLDNQEDWPTFAAELASFRSLRCFFPSFSIRFLPRRFNTRADCLARKARARKSLFPIIQEADEIRRSRISLPPKHSFYFLFIKKMNSSNWIDDDAFTEEELLAIDAIEASYNLSHSSSSSASPTTSGHGHEEDPNQIPNNIRRQLPRSITSPTSYKRFPLSRCRARNFPAMRFGGRILYSKTATEVDKRAMQLLKVLDTKRDESGRAFVGFDIEWRPSFRKGVLPGKVATVQICVDNNYCDVMHIVHSGIPQRLQHLIEDSTLVKVGIGIDGDSVKLFHDYGVSIKDVEDLSDLANQKIGGDKKWGLAALTETLVCKELLKPNRIRLGNWEVYPLSKQQLQYAATDAYASWHLYQVLKDLPDAVNGS</sequence>
<dbReference type="CDD" id="cd06141">
    <property type="entry name" value="WRN_exo"/>
    <property type="match status" value="1"/>
</dbReference>
<dbReference type="PANTHER" id="PTHR33116">
    <property type="entry name" value="REVERSE TRANSCRIPTASE ZINC-BINDING DOMAIN-CONTAINING PROTEIN-RELATED-RELATED"/>
    <property type="match status" value="1"/>
</dbReference>
<dbReference type="Proteomes" id="UP000694251">
    <property type="component" value="Chromosome 12"/>
</dbReference>
<protein>
    <submittedName>
        <fullName evidence="3">3'-5' exonuclease domain</fullName>
    </submittedName>
</protein>
<evidence type="ECO:0000313" key="4">
    <source>
        <dbReference type="Proteomes" id="UP000694251"/>
    </source>
</evidence>
<dbReference type="InterPro" id="IPR002562">
    <property type="entry name" value="3'-5'_exonuclease_dom"/>
</dbReference>
<dbReference type="Pfam" id="PF00078">
    <property type="entry name" value="RVT_1"/>
    <property type="match status" value="1"/>
</dbReference>
<dbReference type="Pfam" id="PF13966">
    <property type="entry name" value="zf-RVT"/>
    <property type="match status" value="1"/>
</dbReference>
<dbReference type="InterPro" id="IPR044730">
    <property type="entry name" value="RNase_H-like_dom_plant"/>
</dbReference>
<gene>
    <name evidence="3" type="ORF">ISN44_As12g029290</name>
</gene>
<keyword evidence="4" id="KW-1185">Reference proteome</keyword>
<dbReference type="InterPro" id="IPR026960">
    <property type="entry name" value="RVT-Znf"/>
</dbReference>
<dbReference type="GO" id="GO:0003676">
    <property type="term" value="F:nucleic acid binding"/>
    <property type="evidence" value="ECO:0007669"/>
    <property type="project" value="InterPro"/>
</dbReference>
<organism evidence="3 4">
    <name type="scientific">Arabidopsis suecica</name>
    <name type="common">Swedish thale-cress</name>
    <name type="synonym">Cardaminopsis suecica</name>
    <dbReference type="NCBI Taxonomy" id="45249"/>
    <lineage>
        <taxon>Eukaryota</taxon>
        <taxon>Viridiplantae</taxon>
        <taxon>Streptophyta</taxon>
        <taxon>Embryophyta</taxon>
        <taxon>Tracheophyta</taxon>
        <taxon>Spermatophyta</taxon>
        <taxon>Magnoliopsida</taxon>
        <taxon>eudicotyledons</taxon>
        <taxon>Gunneridae</taxon>
        <taxon>Pentapetalae</taxon>
        <taxon>rosids</taxon>
        <taxon>malvids</taxon>
        <taxon>Brassicales</taxon>
        <taxon>Brassicaceae</taxon>
        <taxon>Camelineae</taxon>
        <taxon>Arabidopsis</taxon>
    </lineage>
</organism>
<proteinExistence type="predicted"/>
<dbReference type="InterPro" id="IPR002156">
    <property type="entry name" value="RNaseH_domain"/>
</dbReference>
<name>A0A8T1YNY0_ARASU</name>
<feature type="compositionally biased region" description="Polar residues" evidence="1">
    <location>
        <begin position="1568"/>
        <end position="1586"/>
    </location>
</feature>
<evidence type="ECO:0000259" key="2">
    <source>
        <dbReference type="PROSITE" id="PS50878"/>
    </source>
</evidence>
<accession>A0A8T1YNY0</accession>
<dbReference type="InterPro" id="IPR005135">
    <property type="entry name" value="Endo/exonuclease/phosphatase"/>
</dbReference>
<dbReference type="CDD" id="cd06222">
    <property type="entry name" value="RNase_H_like"/>
    <property type="match status" value="1"/>
</dbReference>
<dbReference type="OrthoDB" id="8067603at2759"/>
<dbReference type="SMART" id="SM00474">
    <property type="entry name" value="35EXOc"/>
    <property type="match status" value="1"/>
</dbReference>
<dbReference type="Pfam" id="PF03372">
    <property type="entry name" value="Exo_endo_phos"/>
    <property type="match status" value="1"/>
</dbReference>
<dbReference type="EMBL" id="JAEFBJ010000012">
    <property type="protein sequence ID" value="KAG7547712.1"/>
    <property type="molecule type" value="Genomic_DNA"/>
</dbReference>